<organism evidence="3 4">
    <name type="scientific">Arcobacter cloacae</name>
    <dbReference type="NCBI Taxonomy" id="1054034"/>
    <lineage>
        <taxon>Bacteria</taxon>
        <taxon>Pseudomonadati</taxon>
        <taxon>Campylobacterota</taxon>
        <taxon>Epsilonproteobacteria</taxon>
        <taxon>Campylobacterales</taxon>
        <taxon>Arcobacteraceae</taxon>
        <taxon>Arcobacter</taxon>
    </lineage>
</organism>
<feature type="domain" description="GGDEF" evidence="2">
    <location>
        <begin position="429"/>
        <end position="578"/>
    </location>
</feature>
<dbReference type="InterPro" id="IPR043128">
    <property type="entry name" value="Rev_trsase/Diguanyl_cyclase"/>
</dbReference>
<evidence type="ECO:0000313" key="3">
    <source>
        <dbReference type="EMBL" id="RXJ84648.1"/>
    </source>
</evidence>
<dbReference type="AlphaFoldDB" id="A0A4Q0ZM58"/>
<dbReference type="Pfam" id="PF00563">
    <property type="entry name" value="EAL"/>
    <property type="match status" value="1"/>
</dbReference>
<dbReference type="Proteomes" id="UP000290870">
    <property type="component" value="Unassembled WGS sequence"/>
</dbReference>
<evidence type="ECO:0000259" key="1">
    <source>
        <dbReference type="PROSITE" id="PS50883"/>
    </source>
</evidence>
<reference evidence="3 4" key="1">
    <citation type="submission" date="2017-10" db="EMBL/GenBank/DDBJ databases">
        <title>Genomics of the genus Arcobacter.</title>
        <authorList>
            <person name="Perez-Cataluna A."/>
            <person name="Figueras M.J."/>
        </authorList>
    </citation>
    <scope>NUCLEOTIDE SEQUENCE [LARGE SCALE GENOMIC DNA]</scope>
    <source>
        <strain evidence="3 4">F26</strain>
    </source>
</reference>
<dbReference type="SMART" id="SM00267">
    <property type="entry name" value="GGDEF"/>
    <property type="match status" value="1"/>
</dbReference>
<name>A0A4Q0ZM58_9BACT</name>
<sequence length="578" mass="67347">MLQKWIDILKELDFAFQPIIHTFTGKIYAVEALLRNVEIATDFHNIQDLFDTAFEDDLLYQVDLELRRKAIKKFKKIDIENIKLFYNLDNRIIYSKNCPQGQTAKILEENGLKKDAIYFELSEKGSMIEQNALSSMIYKYKNDGYSIAIDDFGIGISGLKLLYYSEANIIKLDRFFVTNINTDSKKKLFCSSIIDMAHTMGMKVVAEGVETKEEYYTCKNMGVDFIQGFLVQRPTLITQEITESYKNIIKFLKEDRRDNSKNSIDKSFIEDIKPLHIDTSLHDLFLYFKEHPYNTFVPIIDNYKHLKGVIYEVDVKKISYSQYGFSLAKNTSYCSNICKYIKPALSVESTWGIDKTLELYNMNETDSKGIFVTNANKYEGFINVNSLLSLSHKRNLEIAKNQNPLSKLPGNNQIEEFIHKSFKLIKDDNTFHMLYFDFNDFKPFNDTYGFRQGDRAILIFTEILQKYLPLNSFIAHVGGDDFFVGFSCLKYEEVYEYALKIQKEFKHSIKNLYEKKDIENGYITCYDRFNVQRKFELLSVSCAIIEISLNSKKKNFDYILGIIKKSSKKINFPVGICI</sequence>
<dbReference type="GO" id="GO:0071111">
    <property type="term" value="F:cyclic-guanylate-specific phosphodiesterase activity"/>
    <property type="evidence" value="ECO:0007669"/>
    <property type="project" value="InterPro"/>
</dbReference>
<dbReference type="PROSITE" id="PS50887">
    <property type="entry name" value="GGDEF"/>
    <property type="match status" value="1"/>
</dbReference>
<dbReference type="Pfam" id="PF00990">
    <property type="entry name" value="GGDEF"/>
    <property type="match status" value="1"/>
</dbReference>
<dbReference type="NCBIfam" id="TIGR00254">
    <property type="entry name" value="GGDEF"/>
    <property type="match status" value="1"/>
</dbReference>
<evidence type="ECO:0000259" key="2">
    <source>
        <dbReference type="PROSITE" id="PS50887"/>
    </source>
</evidence>
<proteinExistence type="predicted"/>
<dbReference type="PROSITE" id="PS50883">
    <property type="entry name" value="EAL"/>
    <property type="match status" value="1"/>
</dbReference>
<dbReference type="PANTHER" id="PTHR33121:SF76">
    <property type="entry name" value="SIGNALING PROTEIN"/>
    <property type="match status" value="1"/>
</dbReference>
<feature type="domain" description="EAL" evidence="1">
    <location>
        <begin position="1"/>
        <end position="248"/>
    </location>
</feature>
<dbReference type="Gene3D" id="3.20.20.450">
    <property type="entry name" value="EAL domain"/>
    <property type="match status" value="1"/>
</dbReference>
<dbReference type="EMBL" id="PDJZ01000004">
    <property type="protein sequence ID" value="RXJ84648.1"/>
    <property type="molecule type" value="Genomic_DNA"/>
</dbReference>
<dbReference type="InterPro" id="IPR035919">
    <property type="entry name" value="EAL_sf"/>
</dbReference>
<comment type="caution">
    <text evidence="3">The sequence shown here is derived from an EMBL/GenBank/DDBJ whole genome shotgun (WGS) entry which is preliminary data.</text>
</comment>
<evidence type="ECO:0000313" key="4">
    <source>
        <dbReference type="Proteomes" id="UP000290870"/>
    </source>
</evidence>
<dbReference type="InterPro" id="IPR046342">
    <property type="entry name" value="CBS_dom_sf"/>
</dbReference>
<accession>A0A4Q0ZM58</accession>
<dbReference type="SUPFAM" id="SSF54631">
    <property type="entry name" value="CBS-domain pair"/>
    <property type="match status" value="1"/>
</dbReference>
<gene>
    <name evidence="3" type="ORF">CRU90_04625</name>
</gene>
<dbReference type="SMART" id="SM00052">
    <property type="entry name" value="EAL"/>
    <property type="match status" value="1"/>
</dbReference>
<dbReference type="SUPFAM" id="SSF55073">
    <property type="entry name" value="Nucleotide cyclase"/>
    <property type="match status" value="1"/>
</dbReference>
<dbReference type="InterPro" id="IPR050706">
    <property type="entry name" value="Cyclic-di-GMP_PDE-like"/>
</dbReference>
<dbReference type="InterPro" id="IPR029787">
    <property type="entry name" value="Nucleotide_cyclase"/>
</dbReference>
<dbReference type="CDD" id="cd01949">
    <property type="entry name" value="GGDEF"/>
    <property type="match status" value="1"/>
</dbReference>
<dbReference type="RefSeq" id="WP_128986109.1">
    <property type="nucleotide sequence ID" value="NZ_PDJZ01000004.1"/>
</dbReference>
<dbReference type="PANTHER" id="PTHR33121">
    <property type="entry name" value="CYCLIC DI-GMP PHOSPHODIESTERASE PDEF"/>
    <property type="match status" value="1"/>
</dbReference>
<dbReference type="OrthoDB" id="9777298at2"/>
<dbReference type="SUPFAM" id="SSF141868">
    <property type="entry name" value="EAL domain-like"/>
    <property type="match status" value="1"/>
</dbReference>
<dbReference type="CDD" id="cd01948">
    <property type="entry name" value="EAL"/>
    <property type="match status" value="1"/>
</dbReference>
<dbReference type="InterPro" id="IPR001633">
    <property type="entry name" value="EAL_dom"/>
</dbReference>
<dbReference type="Gene3D" id="3.30.70.270">
    <property type="match status" value="1"/>
</dbReference>
<protein>
    <submittedName>
        <fullName evidence="3">GGDEF domain-containing protein</fullName>
    </submittedName>
</protein>
<dbReference type="InterPro" id="IPR000160">
    <property type="entry name" value="GGDEF_dom"/>
</dbReference>